<dbReference type="Gene3D" id="3.40.50.1820">
    <property type="entry name" value="alpha/beta hydrolase"/>
    <property type="match status" value="1"/>
</dbReference>
<dbReference type="GO" id="GO:0008970">
    <property type="term" value="F:phospholipase A1 activity"/>
    <property type="evidence" value="ECO:0007669"/>
    <property type="project" value="UniProtKB-ARBA"/>
</dbReference>
<keyword evidence="11" id="KW-1185">Reference proteome</keyword>
<dbReference type="SUPFAM" id="SSF53474">
    <property type="entry name" value="alpha/beta-Hydrolases"/>
    <property type="match status" value="1"/>
</dbReference>
<comment type="similarity">
    <text evidence="2">Belongs to the AB hydrolase superfamily. Lipase family.</text>
</comment>
<name>B9T8M2_RICCO</name>
<reference evidence="11" key="1">
    <citation type="journal article" date="2010" name="Nat. Biotechnol.">
        <title>Draft genome sequence of the oilseed species Ricinus communis.</title>
        <authorList>
            <person name="Chan A.P."/>
            <person name="Crabtree J."/>
            <person name="Zhao Q."/>
            <person name="Lorenzi H."/>
            <person name="Orvis J."/>
            <person name="Puiu D."/>
            <person name="Melake-Berhan A."/>
            <person name="Jones K.M."/>
            <person name="Redman J."/>
            <person name="Chen G."/>
            <person name="Cahoon E.B."/>
            <person name="Gedil M."/>
            <person name="Stanke M."/>
            <person name="Haas B.J."/>
            <person name="Wortman J.R."/>
            <person name="Fraser-Liggett C.M."/>
            <person name="Ravel J."/>
            <person name="Rabinowicz P.D."/>
        </authorList>
    </citation>
    <scope>NUCLEOTIDE SEQUENCE [LARGE SCALE GENOMIC DNA]</scope>
    <source>
        <strain evidence="11">cv. Hale</strain>
    </source>
</reference>
<dbReference type="PANTHER" id="PTHR31403">
    <property type="entry name" value="PHOSPHOLIPASE A1-IBETA2, CHLOROPLASTIC"/>
    <property type="match status" value="1"/>
</dbReference>
<organism evidence="10 11">
    <name type="scientific">Ricinus communis</name>
    <name type="common">Castor bean</name>
    <dbReference type="NCBI Taxonomy" id="3988"/>
    <lineage>
        <taxon>Eukaryota</taxon>
        <taxon>Viridiplantae</taxon>
        <taxon>Streptophyta</taxon>
        <taxon>Embryophyta</taxon>
        <taxon>Tracheophyta</taxon>
        <taxon>Spermatophyta</taxon>
        <taxon>Magnoliopsida</taxon>
        <taxon>eudicotyledons</taxon>
        <taxon>Gunneridae</taxon>
        <taxon>Pentapetalae</taxon>
        <taxon>rosids</taxon>
        <taxon>fabids</taxon>
        <taxon>Malpighiales</taxon>
        <taxon>Euphorbiaceae</taxon>
        <taxon>Acalyphoideae</taxon>
        <taxon>Acalypheae</taxon>
        <taxon>Ricinus</taxon>
    </lineage>
</organism>
<dbReference type="FunCoup" id="B9T8M2">
    <property type="interactions" value="36"/>
</dbReference>
<evidence type="ECO:0000313" key="11">
    <source>
        <dbReference type="Proteomes" id="UP000008311"/>
    </source>
</evidence>
<dbReference type="InterPro" id="IPR029058">
    <property type="entry name" value="AB_hydrolase_fold"/>
</dbReference>
<evidence type="ECO:0000256" key="7">
    <source>
        <dbReference type="ARBA" id="ARBA00022963"/>
    </source>
</evidence>
<keyword evidence="5" id="KW-0378">Hydrolase</keyword>
<evidence type="ECO:0000256" key="8">
    <source>
        <dbReference type="ARBA" id="ARBA00023098"/>
    </source>
</evidence>
<keyword evidence="7" id="KW-0442">Lipid degradation</keyword>
<comment type="subcellular location">
    <subcellularLocation>
        <location evidence="1">Plastid</location>
        <location evidence="1">Chloroplast</location>
    </subcellularLocation>
</comment>
<dbReference type="InterPro" id="IPR002921">
    <property type="entry name" value="Fungal_lipase-type"/>
</dbReference>
<gene>
    <name evidence="10" type="ORF">RCOM_0245160</name>
</gene>
<dbReference type="EMBL" id="EQ975117">
    <property type="protein sequence ID" value="EEF27792.1"/>
    <property type="molecule type" value="Genomic_DNA"/>
</dbReference>
<dbReference type="InParanoid" id="B9T8M2"/>
<dbReference type="GO" id="GO:0009507">
    <property type="term" value="C:chloroplast"/>
    <property type="evidence" value="ECO:0007669"/>
    <property type="project" value="UniProtKB-SubCell"/>
</dbReference>
<evidence type="ECO:0000256" key="1">
    <source>
        <dbReference type="ARBA" id="ARBA00004229"/>
    </source>
</evidence>
<keyword evidence="6" id="KW-0809">Transit peptide</keyword>
<sequence>MAAKILMPKPTCTSVNHVGDKKLTIPHSFGQVSLSKKSAVFASAQPSLSSVISCDEVSPPAAASFAKISPRTVTNHEWVANFMSSLTPARLDPHDPRLDVKVESGFLSLYTSDESDEKFGLGSCREQLLSEVSRLLSNYKGEEISISMAGHSMGSSLALLLAYDISELGLNKINPNGDIIPLTVFSFGGPRVGNAGFKERCEELGVKVLRIVNVNDPITKLPGVFLNENFRVLGGRYEFPWSCSCYAHVGVELVLDFFNMQNPSCVHDLEAYISSLLMKCPKRSSSDHEGDNSGDFPVDNFLDRARDLILSAQNFNMLPLRIALTNMINLVHSQRTELLINENIYIWMNSLALYMLF</sequence>
<evidence type="ECO:0000256" key="2">
    <source>
        <dbReference type="ARBA" id="ARBA00010701"/>
    </source>
</evidence>
<evidence type="ECO:0000256" key="6">
    <source>
        <dbReference type="ARBA" id="ARBA00022946"/>
    </source>
</evidence>
<evidence type="ECO:0000256" key="3">
    <source>
        <dbReference type="ARBA" id="ARBA00022528"/>
    </source>
</evidence>
<dbReference type="GO" id="GO:0016042">
    <property type="term" value="P:lipid catabolic process"/>
    <property type="evidence" value="ECO:0007669"/>
    <property type="project" value="UniProtKB-KW"/>
</dbReference>
<evidence type="ECO:0000313" key="10">
    <source>
        <dbReference type="EMBL" id="EEF27792.1"/>
    </source>
</evidence>
<keyword evidence="8" id="KW-0443">Lipid metabolism</keyword>
<proteinExistence type="inferred from homology"/>
<evidence type="ECO:0000259" key="9">
    <source>
        <dbReference type="Pfam" id="PF01764"/>
    </source>
</evidence>
<evidence type="ECO:0000256" key="4">
    <source>
        <dbReference type="ARBA" id="ARBA00022640"/>
    </source>
</evidence>
<dbReference type="eggNOG" id="KOG4569">
    <property type="taxonomic scope" value="Eukaryota"/>
</dbReference>
<dbReference type="GO" id="GO:0047714">
    <property type="term" value="F:galactolipase activity"/>
    <property type="evidence" value="ECO:0007669"/>
    <property type="project" value="UniProtKB-ARBA"/>
</dbReference>
<protein>
    <recommendedName>
        <fullName evidence="9">Fungal lipase-type domain-containing protein</fullName>
    </recommendedName>
</protein>
<dbReference type="Pfam" id="PF01764">
    <property type="entry name" value="Lipase_3"/>
    <property type="match status" value="1"/>
</dbReference>
<dbReference type="PANTHER" id="PTHR31403:SF4">
    <property type="entry name" value="PHOSPHOLIPASE A1-IALPHA2, CHLOROPLASTIC"/>
    <property type="match status" value="1"/>
</dbReference>
<feature type="domain" description="Fungal lipase-type" evidence="9">
    <location>
        <begin position="72"/>
        <end position="224"/>
    </location>
</feature>
<dbReference type="AlphaFoldDB" id="B9T8M2"/>
<accession>B9T8M2</accession>
<evidence type="ECO:0000256" key="5">
    <source>
        <dbReference type="ARBA" id="ARBA00022801"/>
    </source>
</evidence>
<dbReference type="Proteomes" id="UP000008311">
    <property type="component" value="Unassembled WGS sequence"/>
</dbReference>
<dbReference type="CDD" id="cd00519">
    <property type="entry name" value="Lipase_3"/>
    <property type="match status" value="1"/>
</dbReference>
<keyword evidence="4" id="KW-0934">Plastid</keyword>
<keyword evidence="3" id="KW-0150">Chloroplast</keyword>